<organism evidence="2 3">
    <name type="scientific">Prorocentrum cordatum</name>
    <dbReference type="NCBI Taxonomy" id="2364126"/>
    <lineage>
        <taxon>Eukaryota</taxon>
        <taxon>Sar</taxon>
        <taxon>Alveolata</taxon>
        <taxon>Dinophyceae</taxon>
        <taxon>Prorocentrales</taxon>
        <taxon>Prorocentraceae</taxon>
        <taxon>Prorocentrum</taxon>
    </lineage>
</organism>
<proteinExistence type="predicted"/>
<gene>
    <name evidence="2" type="ORF">PCOR1329_LOCUS22787</name>
</gene>
<feature type="region of interest" description="Disordered" evidence="1">
    <location>
        <begin position="1"/>
        <end position="34"/>
    </location>
</feature>
<accession>A0ABN9RQI6</accession>
<feature type="compositionally biased region" description="Basic and acidic residues" evidence="1">
    <location>
        <begin position="1"/>
        <end position="14"/>
    </location>
</feature>
<feature type="compositionally biased region" description="Basic and acidic residues" evidence="1">
    <location>
        <begin position="68"/>
        <end position="88"/>
    </location>
</feature>
<name>A0ABN9RQI6_9DINO</name>
<comment type="caution">
    <text evidence="2">The sequence shown here is derived from an EMBL/GenBank/DDBJ whole genome shotgun (WGS) entry which is preliminary data.</text>
</comment>
<feature type="compositionally biased region" description="Basic residues" evidence="1">
    <location>
        <begin position="15"/>
        <end position="24"/>
    </location>
</feature>
<feature type="region of interest" description="Disordered" evidence="1">
    <location>
        <begin position="183"/>
        <end position="246"/>
    </location>
</feature>
<evidence type="ECO:0000256" key="1">
    <source>
        <dbReference type="SAM" id="MobiDB-lite"/>
    </source>
</evidence>
<feature type="compositionally biased region" description="Basic and acidic residues" evidence="1">
    <location>
        <begin position="128"/>
        <end position="140"/>
    </location>
</feature>
<dbReference type="EMBL" id="CAUYUJ010007657">
    <property type="protein sequence ID" value="CAK0821505.1"/>
    <property type="molecule type" value="Genomic_DNA"/>
</dbReference>
<feature type="region of interest" description="Disordered" evidence="1">
    <location>
        <begin position="305"/>
        <end position="342"/>
    </location>
</feature>
<feature type="region of interest" description="Disordered" evidence="1">
    <location>
        <begin position="57"/>
        <end position="151"/>
    </location>
</feature>
<dbReference type="Proteomes" id="UP001189429">
    <property type="component" value="Unassembled WGS sequence"/>
</dbReference>
<sequence>MRGEGRGGEQARERRSTRRSRPRARGGISTASQALFWSPALLEQAAPRGMLCTALYTASSRPRKGGAPRKEEKSRGGGKVRGLDRDRMSAPAPSRLKKRIGTPRGWRASSLRGPSRDAGRVPTRGARPRRDTSERPRGGRDAVSARARARMPGASCTAGARFTDQAGYCVLQAAAVLKLAPACPTSRGAESERKRARQTTRGRRGLRRTTTAGTRTREAPRWARGGHGFKGAFKGPPGDRPGRDSGPASLCVHPCGLWVPYHFQTTRAYTPPVEGHARLDAASAALGWRALAERCKNLVGGAALAGRAPATRPPPALAGRQRGPSRWGRRSPPHRRRIGDVG</sequence>
<feature type="compositionally biased region" description="Low complexity" evidence="1">
    <location>
        <begin position="317"/>
        <end position="326"/>
    </location>
</feature>
<evidence type="ECO:0000313" key="2">
    <source>
        <dbReference type="EMBL" id="CAK0821505.1"/>
    </source>
</evidence>
<feature type="compositionally biased region" description="Basic residues" evidence="1">
    <location>
        <begin position="194"/>
        <end position="207"/>
    </location>
</feature>
<feature type="non-terminal residue" evidence="2">
    <location>
        <position position="342"/>
    </location>
</feature>
<keyword evidence="3" id="KW-1185">Reference proteome</keyword>
<evidence type="ECO:0000313" key="3">
    <source>
        <dbReference type="Proteomes" id="UP001189429"/>
    </source>
</evidence>
<reference evidence="2" key="1">
    <citation type="submission" date="2023-10" db="EMBL/GenBank/DDBJ databases">
        <authorList>
            <person name="Chen Y."/>
            <person name="Shah S."/>
            <person name="Dougan E. K."/>
            <person name="Thang M."/>
            <person name="Chan C."/>
        </authorList>
    </citation>
    <scope>NUCLEOTIDE SEQUENCE [LARGE SCALE GENOMIC DNA]</scope>
</reference>
<protein>
    <submittedName>
        <fullName evidence="2">Uncharacterized protein</fullName>
    </submittedName>
</protein>
<feature type="compositionally biased region" description="Basic residues" evidence="1">
    <location>
        <begin position="327"/>
        <end position="342"/>
    </location>
</feature>